<proteinExistence type="predicted"/>
<protein>
    <submittedName>
        <fullName evidence="1">Uncharacterized protein</fullName>
    </submittedName>
</protein>
<dbReference type="Proteomes" id="UP000050421">
    <property type="component" value="Unassembled WGS sequence"/>
</dbReference>
<dbReference type="AlphaFoldDB" id="A0A0P8ADM2"/>
<dbReference type="EMBL" id="LJXT01000088">
    <property type="protein sequence ID" value="KPQ13504.1"/>
    <property type="molecule type" value="Genomic_DNA"/>
</dbReference>
<comment type="caution">
    <text evidence="1">The sequence shown here is derived from an EMBL/GenBank/DDBJ whole genome shotgun (WGS) entry which is preliminary data.</text>
</comment>
<sequence length="75" mass="8559">MKFFYLSNTPNKDNMLEIHERECSNIPDSLDRDYLGPFNNGAEAIRKAKMISENVTLCVHCCKVSTSSVLFKKKS</sequence>
<dbReference type="PATRIC" id="fig|1305737.6.peg.3232"/>
<evidence type="ECO:0000313" key="2">
    <source>
        <dbReference type="Proteomes" id="UP000050421"/>
    </source>
</evidence>
<accession>A0A0P8ADM2</accession>
<dbReference type="OrthoDB" id="47198at2"/>
<name>A0A0P8ADM2_9BACT</name>
<gene>
    <name evidence="1" type="ORF">HLUCCX10_12880</name>
</gene>
<dbReference type="STRING" id="1305737.GCA_000526355_01406"/>
<organism evidence="1 2">
    <name type="scientific">Algoriphagus marincola HL-49</name>
    <dbReference type="NCBI Taxonomy" id="1305737"/>
    <lineage>
        <taxon>Bacteria</taxon>
        <taxon>Pseudomonadati</taxon>
        <taxon>Bacteroidota</taxon>
        <taxon>Cytophagia</taxon>
        <taxon>Cytophagales</taxon>
        <taxon>Cyclobacteriaceae</taxon>
        <taxon>Algoriphagus</taxon>
    </lineage>
</organism>
<evidence type="ECO:0000313" key="1">
    <source>
        <dbReference type="EMBL" id="KPQ13504.1"/>
    </source>
</evidence>
<reference evidence="1 2" key="1">
    <citation type="submission" date="2015-09" db="EMBL/GenBank/DDBJ databases">
        <title>Identification and resolution of microdiversity through metagenomic sequencing of parallel consortia.</title>
        <authorList>
            <person name="Nelson W.C."/>
            <person name="Romine M.F."/>
            <person name="Lindemann S.R."/>
        </authorList>
    </citation>
    <scope>NUCLEOTIDE SEQUENCE [LARGE SCALE GENOMIC DNA]</scope>
    <source>
        <strain evidence="1">HL-49</strain>
    </source>
</reference>